<dbReference type="KEGG" id="nah:F5544_13365"/>
<name>A0A6G9YBH7_9NOCA</name>
<gene>
    <name evidence="3" type="ORF">F5544_13365</name>
</gene>
<dbReference type="Pfam" id="PF09851">
    <property type="entry name" value="SHOCT"/>
    <property type="match status" value="1"/>
</dbReference>
<accession>A0A6G9YBH7</accession>
<keyword evidence="1" id="KW-0812">Transmembrane</keyword>
<evidence type="ECO:0000313" key="3">
    <source>
        <dbReference type="EMBL" id="QIS10562.1"/>
    </source>
</evidence>
<sequence>MPMMWGYGDSWGWGGWMMMAVMMVLFWGVVIAAIVAAVRYFGGNRTATTGSGPTITGSAERLLAERFARGEIDEDEYRARLSLLREHR</sequence>
<keyword evidence="1" id="KW-0472">Membrane</keyword>
<dbReference type="AlphaFoldDB" id="A0A6G9YBH7"/>
<dbReference type="InterPro" id="IPR018649">
    <property type="entry name" value="SHOCT"/>
</dbReference>
<evidence type="ECO:0000313" key="4">
    <source>
        <dbReference type="Proteomes" id="UP000503540"/>
    </source>
</evidence>
<dbReference type="Proteomes" id="UP000503540">
    <property type="component" value="Chromosome"/>
</dbReference>
<reference evidence="3 4" key="1">
    <citation type="journal article" date="2019" name="ACS Chem. Biol.">
        <title>Identification and Mobilization of a Cryptic Antibiotic Biosynthesis Gene Locus from a Human-Pathogenic Nocardia Isolate.</title>
        <authorList>
            <person name="Herisse M."/>
            <person name="Ishida K."/>
            <person name="Porter J.L."/>
            <person name="Howden B."/>
            <person name="Hertweck C."/>
            <person name="Stinear T.P."/>
            <person name="Pidot S.J."/>
        </authorList>
    </citation>
    <scope>NUCLEOTIDE SEQUENCE [LARGE SCALE GENOMIC DNA]</scope>
    <source>
        <strain evidence="3 4">AUSMDU00012717</strain>
    </source>
</reference>
<organism evidence="3 4">
    <name type="scientific">Nocardia arthritidis</name>
    <dbReference type="NCBI Taxonomy" id="228602"/>
    <lineage>
        <taxon>Bacteria</taxon>
        <taxon>Bacillati</taxon>
        <taxon>Actinomycetota</taxon>
        <taxon>Actinomycetes</taxon>
        <taxon>Mycobacteriales</taxon>
        <taxon>Nocardiaceae</taxon>
        <taxon>Nocardia</taxon>
    </lineage>
</organism>
<keyword evidence="1" id="KW-1133">Transmembrane helix</keyword>
<dbReference type="EMBL" id="CP046172">
    <property type="protein sequence ID" value="QIS10562.1"/>
    <property type="molecule type" value="Genomic_DNA"/>
</dbReference>
<proteinExistence type="predicted"/>
<evidence type="ECO:0000256" key="1">
    <source>
        <dbReference type="SAM" id="Phobius"/>
    </source>
</evidence>
<protein>
    <submittedName>
        <fullName evidence="3">SHOCT domain-containing protein</fullName>
    </submittedName>
</protein>
<evidence type="ECO:0000259" key="2">
    <source>
        <dbReference type="Pfam" id="PF09851"/>
    </source>
</evidence>
<feature type="transmembrane region" description="Helical" evidence="1">
    <location>
        <begin position="13"/>
        <end position="38"/>
    </location>
</feature>
<keyword evidence="4" id="KW-1185">Reference proteome</keyword>
<feature type="domain" description="SHOCT" evidence="2">
    <location>
        <begin position="59"/>
        <end position="84"/>
    </location>
</feature>